<evidence type="ECO:0000256" key="4">
    <source>
        <dbReference type="ARBA" id="ARBA00022989"/>
    </source>
</evidence>
<accession>A0A842I6K3</accession>
<evidence type="ECO:0000256" key="5">
    <source>
        <dbReference type="ARBA" id="ARBA00023136"/>
    </source>
</evidence>
<feature type="domain" description="EamA" evidence="7">
    <location>
        <begin position="153"/>
        <end position="287"/>
    </location>
</feature>
<feature type="transmembrane region" description="Helical" evidence="6">
    <location>
        <begin position="153"/>
        <end position="171"/>
    </location>
</feature>
<evidence type="ECO:0000256" key="3">
    <source>
        <dbReference type="ARBA" id="ARBA00022692"/>
    </source>
</evidence>
<evidence type="ECO:0000313" key="8">
    <source>
        <dbReference type="EMBL" id="MBC2835007.1"/>
    </source>
</evidence>
<keyword evidence="4 6" id="KW-1133">Transmembrane helix</keyword>
<dbReference type="AlphaFoldDB" id="A0A842I6K3"/>
<dbReference type="InterPro" id="IPR037185">
    <property type="entry name" value="EmrE-like"/>
</dbReference>
<evidence type="ECO:0000256" key="2">
    <source>
        <dbReference type="ARBA" id="ARBA00007362"/>
    </source>
</evidence>
<evidence type="ECO:0000313" key="9">
    <source>
        <dbReference type="Proteomes" id="UP000555411"/>
    </source>
</evidence>
<feature type="transmembrane region" description="Helical" evidence="6">
    <location>
        <begin position="36"/>
        <end position="57"/>
    </location>
</feature>
<name>A0A842I6K3_9RHOB</name>
<comment type="caution">
    <text evidence="8">The sequence shown here is derived from an EMBL/GenBank/DDBJ whole genome shotgun (WGS) entry which is preliminary data.</text>
</comment>
<dbReference type="RefSeq" id="WP_185796563.1">
    <property type="nucleotide sequence ID" value="NZ_JACLQD010000001.1"/>
</dbReference>
<gene>
    <name evidence="8" type="ORF">H7F16_05775</name>
</gene>
<dbReference type="EMBL" id="JACLQD010000001">
    <property type="protein sequence ID" value="MBC2835007.1"/>
    <property type="molecule type" value="Genomic_DNA"/>
</dbReference>
<dbReference type="InterPro" id="IPR000620">
    <property type="entry name" value="EamA_dom"/>
</dbReference>
<organism evidence="8 9">
    <name type="scientific">Paragemmobacter straminiformis</name>
    <dbReference type="NCBI Taxonomy" id="2045119"/>
    <lineage>
        <taxon>Bacteria</taxon>
        <taxon>Pseudomonadati</taxon>
        <taxon>Pseudomonadota</taxon>
        <taxon>Alphaproteobacteria</taxon>
        <taxon>Rhodobacterales</taxon>
        <taxon>Paracoccaceae</taxon>
        <taxon>Paragemmobacter</taxon>
    </lineage>
</organism>
<dbReference type="SUPFAM" id="SSF103481">
    <property type="entry name" value="Multidrug resistance efflux transporter EmrE"/>
    <property type="match status" value="2"/>
</dbReference>
<feature type="transmembrane region" description="Helical" evidence="6">
    <location>
        <begin position="69"/>
        <end position="90"/>
    </location>
</feature>
<keyword evidence="3 6" id="KW-0812">Transmembrane</keyword>
<dbReference type="GO" id="GO:0016020">
    <property type="term" value="C:membrane"/>
    <property type="evidence" value="ECO:0007669"/>
    <property type="project" value="UniProtKB-SubCell"/>
</dbReference>
<feature type="transmembrane region" description="Helical" evidence="6">
    <location>
        <begin position="214"/>
        <end position="235"/>
    </location>
</feature>
<evidence type="ECO:0000259" key="7">
    <source>
        <dbReference type="Pfam" id="PF00892"/>
    </source>
</evidence>
<feature type="transmembrane region" description="Helical" evidence="6">
    <location>
        <begin position="183"/>
        <end position="202"/>
    </location>
</feature>
<dbReference type="Proteomes" id="UP000555411">
    <property type="component" value="Unassembled WGS sequence"/>
</dbReference>
<feature type="transmembrane region" description="Helical" evidence="6">
    <location>
        <begin position="125"/>
        <end position="147"/>
    </location>
</feature>
<feature type="transmembrane region" description="Helical" evidence="6">
    <location>
        <begin position="247"/>
        <end position="264"/>
    </location>
</feature>
<dbReference type="InterPro" id="IPR050638">
    <property type="entry name" value="AA-Vitamin_Transporters"/>
</dbReference>
<dbReference type="Gene3D" id="1.10.3730.20">
    <property type="match status" value="1"/>
</dbReference>
<reference evidence="8 9" key="1">
    <citation type="journal article" date="2017" name="Int. J. Syst. Evol. Microbiol.">
        <title>Gemmobacter straminiformis sp. nov., isolated from an artificial fountain.</title>
        <authorList>
            <person name="Kang J.Y."/>
            <person name="Kim M.J."/>
            <person name="Chun J."/>
            <person name="Son K.P."/>
            <person name="Jahng K.Y."/>
        </authorList>
    </citation>
    <scope>NUCLEOTIDE SEQUENCE [LARGE SCALE GENOMIC DNA]</scope>
    <source>
        <strain evidence="8 9">CAM-8</strain>
    </source>
</reference>
<keyword evidence="9" id="KW-1185">Reference proteome</keyword>
<protein>
    <submittedName>
        <fullName evidence="8">DMT family transporter</fullName>
    </submittedName>
</protein>
<sequence length="291" mass="30921">MSKRPLWLVAAPSVFLILWSAGFGIAKLGLQHSAPITLLALRYVCVLAVLAPFALILRPPLPKTARAWFDVGLVGFLIQVVYFGLCYIAFKSGVSAGGVAIIVCLQPILVALVAPRFVGETVNRLAWLGLALGLAGAVVVILARSSVQAESTFGLLCTILALFGITGGTLYEKRFGVTHHPVTSNMIQYAVGAAFCLPVAWATEDMHVTWNAEFAFALAYLVLANSILAMSLLLAMIRAGEVSRVSALFYLVPAFSALFAWPILGEAMPPLAWAGMALAGFGVAMVSRKRG</sequence>
<keyword evidence="5 6" id="KW-0472">Membrane</keyword>
<proteinExistence type="inferred from homology"/>
<feature type="domain" description="EamA" evidence="7">
    <location>
        <begin position="16"/>
        <end position="141"/>
    </location>
</feature>
<comment type="subcellular location">
    <subcellularLocation>
        <location evidence="1">Membrane</location>
        <topology evidence="1">Multi-pass membrane protein</topology>
    </subcellularLocation>
</comment>
<evidence type="ECO:0000256" key="6">
    <source>
        <dbReference type="SAM" id="Phobius"/>
    </source>
</evidence>
<dbReference type="PANTHER" id="PTHR32322">
    <property type="entry name" value="INNER MEMBRANE TRANSPORTER"/>
    <property type="match status" value="1"/>
</dbReference>
<comment type="similarity">
    <text evidence="2">Belongs to the EamA transporter family.</text>
</comment>
<feature type="transmembrane region" description="Helical" evidence="6">
    <location>
        <begin position="270"/>
        <end position="287"/>
    </location>
</feature>
<feature type="transmembrane region" description="Helical" evidence="6">
    <location>
        <begin position="96"/>
        <end position="118"/>
    </location>
</feature>
<dbReference type="Pfam" id="PF00892">
    <property type="entry name" value="EamA"/>
    <property type="match status" value="2"/>
</dbReference>
<dbReference type="PANTHER" id="PTHR32322:SF2">
    <property type="entry name" value="EAMA DOMAIN-CONTAINING PROTEIN"/>
    <property type="match status" value="1"/>
</dbReference>
<evidence type="ECO:0000256" key="1">
    <source>
        <dbReference type="ARBA" id="ARBA00004141"/>
    </source>
</evidence>